<accession>E9EGQ7</accession>
<dbReference type="InterPro" id="IPR002575">
    <property type="entry name" value="Aminoglycoside_PTrfase"/>
</dbReference>
<feature type="region of interest" description="Disordered" evidence="1">
    <location>
        <begin position="1"/>
        <end position="20"/>
    </location>
</feature>
<dbReference type="Gene3D" id="3.90.1200.10">
    <property type="match status" value="1"/>
</dbReference>
<dbReference type="HOGENOM" id="CLU_640904_0_0_1"/>
<dbReference type="PANTHER" id="PTHR21310">
    <property type="entry name" value="AMINOGLYCOSIDE PHOSPHOTRANSFERASE-RELATED-RELATED"/>
    <property type="match status" value="1"/>
</dbReference>
<dbReference type="AlphaFoldDB" id="E9EGQ7"/>
<name>E9EGQ7_METAQ</name>
<organism evidence="4">
    <name type="scientific">Metarhizium acridum (strain CQMa 102)</name>
    <dbReference type="NCBI Taxonomy" id="655827"/>
    <lineage>
        <taxon>Eukaryota</taxon>
        <taxon>Fungi</taxon>
        <taxon>Dikarya</taxon>
        <taxon>Ascomycota</taxon>
        <taxon>Pezizomycotina</taxon>
        <taxon>Sordariomycetes</taxon>
        <taxon>Hypocreomycetidae</taxon>
        <taxon>Hypocreales</taxon>
        <taxon>Clavicipitaceae</taxon>
        <taxon>Metarhizium</taxon>
    </lineage>
</organism>
<dbReference type="InterPro" id="IPR051678">
    <property type="entry name" value="AGP_Transferase"/>
</dbReference>
<protein>
    <recommendedName>
        <fullName evidence="2">Aminoglycoside phosphotransferase domain-containing protein</fullName>
    </recommendedName>
</protein>
<dbReference type="eggNOG" id="ENOG502SQ84">
    <property type="taxonomic scope" value="Eukaryota"/>
</dbReference>
<dbReference type="KEGG" id="maw:19253366"/>
<dbReference type="OrthoDB" id="2906425at2759"/>
<dbReference type="EMBL" id="GL698599">
    <property type="protein sequence ID" value="EFY84913.1"/>
    <property type="molecule type" value="Genomic_DNA"/>
</dbReference>
<sequence>MGNQPDIIPRLQTPPHQPNAGVAMSREEMEAIVDSAFPQSKLTNVSAVSTCDSFNNRIYFLQADNTTEEVVLKINGRYFGPAKVQNEVACLRQSEKHCPQIPSPRVLAWSEDGQAAIFTTPYTTGQIDDSHCGNLKLCRDDKDTHGITIQGIVMDSVEPPEPLRTVNAYQKVRLAEKMRELATKDTYAPNRHLPPILQNFVDNQLPDMTLMPPQKQSGLFVFTHYDLTPRNVLVSGQPPQITGIVDFEFAGFFHPMEEFLNDCIDNRADWPAALYAAYQERLEEHGIATPAGSMDREVWNRNYWLEMVVNYVAPWWLPGQHQRHGLLDELSRAEAIVFDALEKTLKRPGEQTPVPAYGA</sequence>
<feature type="domain" description="Aminoglycoside phosphotransferase" evidence="2">
    <location>
        <begin position="54"/>
        <end position="283"/>
    </location>
</feature>
<dbReference type="Pfam" id="PF01636">
    <property type="entry name" value="APH"/>
    <property type="match status" value="1"/>
</dbReference>
<reference evidence="3 4" key="1">
    <citation type="journal article" date="2011" name="PLoS Genet.">
        <title>Genome sequencing and comparative transcriptomics of the model entomopathogenic fungi Metarhizium anisopliae and M. acridum.</title>
        <authorList>
            <person name="Gao Q."/>
            <person name="Jin K."/>
            <person name="Ying S.H."/>
            <person name="Zhang Y."/>
            <person name="Xiao G."/>
            <person name="Shang Y."/>
            <person name="Duan Z."/>
            <person name="Hu X."/>
            <person name="Xie X.Q."/>
            <person name="Zhou G."/>
            <person name="Peng G."/>
            <person name="Luo Z."/>
            <person name="Huang W."/>
            <person name="Wang B."/>
            <person name="Fang W."/>
            <person name="Wang S."/>
            <person name="Zhong Y."/>
            <person name="Ma L.J."/>
            <person name="St Leger R.J."/>
            <person name="Zhao G.P."/>
            <person name="Pei Y."/>
            <person name="Feng M.G."/>
            <person name="Xia Y."/>
            <person name="Wang C."/>
        </authorList>
    </citation>
    <scope>NUCLEOTIDE SEQUENCE [LARGE SCALE GENOMIC DNA]</scope>
    <source>
        <strain evidence="3 4">CQMa 102</strain>
    </source>
</reference>
<proteinExistence type="predicted"/>
<dbReference type="PANTHER" id="PTHR21310:SF15">
    <property type="entry name" value="AMINOGLYCOSIDE PHOSPHOTRANSFERASE DOMAIN-CONTAINING PROTEIN"/>
    <property type="match status" value="1"/>
</dbReference>
<evidence type="ECO:0000313" key="4">
    <source>
        <dbReference type="Proteomes" id="UP000002499"/>
    </source>
</evidence>
<dbReference type="Proteomes" id="UP000002499">
    <property type="component" value="Unassembled WGS sequence"/>
</dbReference>
<gene>
    <name evidence="3" type="ORF">MAC_09055</name>
</gene>
<evidence type="ECO:0000259" key="2">
    <source>
        <dbReference type="Pfam" id="PF01636"/>
    </source>
</evidence>
<evidence type="ECO:0000256" key="1">
    <source>
        <dbReference type="SAM" id="MobiDB-lite"/>
    </source>
</evidence>
<dbReference type="SUPFAM" id="SSF56112">
    <property type="entry name" value="Protein kinase-like (PK-like)"/>
    <property type="match status" value="1"/>
</dbReference>
<dbReference type="InParanoid" id="E9EGQ7"/>
<keyword evidence="4" id="KW-1185">Reference proteome</keyword>
<dbReference type="InterPro" id="IPR011009">
    <property type="entry name" value="Kinase-like_dom_sf"/>
</dbReference>
<evidence type="ECO:0000313" key="3">
    <source>
        <dbReference type="EMBL" id="EFY84913.1"/>
    </source>
</evidence>
<dbReference type="GeneID" id="19253366"/>